<accession>A0A811Z571</accession>
<keyword evidence="8" id="KW-1185">Reference proteome</keyword>
<dbReference type="CDD" id="cd00190">
    <property type="entry name" value="Tryp_SPc"/>
    <property type="match status" value="1"/>
</dbReference>
<dbReference type="EMBL" id="CAJHUB010000755">
    <property type="protein sequence ID" value="CAD7683790.1"/>
    <property type="molecule type" value="Genomic_DNA"/>
</dbReference>
<proteinExistence type="predicted"/>
<dbReference type="PRINTS" id="PR00722">
    <property type="entry name" value="CHYMOTRYPSIN"/>
</dbReference>
<protein>
    <submittedName>
        <fullName evidence="7">(raccoon dog) hypothetical protein</fullName>
    </submittedName>
</protein>
<dbReference type="Proteomes" id="UP000645828">
    <property type="component" value="Unassembled WGS sequence"/>
</dbReference>
<dbReference type="FunFam" id="2.40.10.10:FF:000024">
    <property type="entry name" value="Serine protease 53"/>
    <property type="match status" value="1"/>
</dbReference>
<evidence type="ECO:0000256" key="5">
    <source>
        <dbReference type="ARBA" id="ARBA00023157"/>
    </source>
</evidence>
<evidence type="ECO:0000256" key="1">
    <source>
        <dbReference type="ARBA" id="ARBA00022670"/>
    </source>
</evidence>
<dbReference type="PROSITE" id="PS50240">
    <property type="entry name" value="TRYPSIN_DOM"/>
    <property type="match status" value="1"/>
</dbReference>
<dbReference type="InterPro" id="IPR001254">
    <property type="entry name" value="Trypsin_dom"/>
</dbReference>
<evidence type="ECO:0000259" key="6">
    <source>
        <dbReference type="PROSITE" id="PS50240"/>
    </source>
</evidence>
<reference evidence="7" key="1">
    <citation type="submission" date="2020-12" db="EMBL/GenBank/DDBJ databases">
        <authorList>
            <consortium name="Molecular Ecology Group"/>
        </authorList>
    </citation>
    <scope>NUCLEOTIDE SEQUENCE</scope>
    <source>
        <strain evidence="7">TBG_1078</strain>
    </source>
</reference>
<keyword evidence="1" id="KW-0645">Protease</keyword>
<dbReference type="Pfam" id="PF00089">
    <property type="entry name" value="Trypsin"/>
    <property type="match status" value="1"/>
</dbReference>
<keyword evidence="4" id="KW-0720">Serine protease</keyword>
<dbReference type="Gene3D" id="2.40.10.10">
    <property type="entry name" value="Trypsin-like serine proteases"/>
    <property type="match status" value="1"/>
</dbReference>
<name>A0A811Z571_NYCPR</name>
<dbReference type="PANTHER" id="PTHR24252">
    <property type="entry name" value="ACROSIN-RELATED"/>
    <property type="match status" value="1"/>
</dbReference>
<dbReference type="SUPFAM" id="SSF50494">
    <property type="entry name" value="Trypsin-like serine proteases"/>
    <property type="match status" value="1"/>
</dbReference>
<comment type="caution">
    <text evidence="7">The sequence shown here is derived from an EMBL/GenBank/DDBJ whole genome shotgun (WGS) entry which is preliminary data.</text>
</comment>
<evidence type="ECO:0000256" key="2">
    <source>
        <dbReference type="ARBA" id="ARBA00022729"/>
    </source>
</evidence>
<evidence type="ECO:0000256" key="3">
    <source>
        <dbReference type="ARBA" id="ARBA00022801"/>
    </source>
</evidence>
<evidence type="ECO:0000313" key="7">
    <source>
        <dbReference type="EMBL" id="CAD7683790.1"/>
    </source>
</evidence>
<gene>
    <name evidence="7" type="ORF">NYPRO_LOCUS16582</name>
</gene>
<dbReference type="GO" id="GO:0004252">
    <property type="term" value="F:serine-type endopeptidase activity"/>
    <property type="evidence" value="ECO:0007669"/>
    <property type="project" value="InterPro"/>
</dbReference>
<dbReference type="SMART" id="SM00020">
    <property type="entry name" value="Tryp_SPc"/>
    <property type="match status" value="1"/>
</dbReference>
<dbReference type="InterPro" id="IPR001314">
    <property type="entry name" value="Peptidase_S1A"/>
</dbReference>
<organism evidence="7 8">
    <name type="scientific">Nyctereutes procyonoides</name>
    <name type="common">Raccoon dog</name>
    <name type="synonym">Canis procyonoides</name>
    <dbReference type="NCBI Taxonomy" id="34880"/>
    <lineage>
        <taxon>Eukaryota</taxon>
        <taxon>Metazoa</taxon>
        <taxon>Chordata</taxon>
        <taxon>Craniata</taxon>
        <taxon>Vertebrata</taxon>
        <taxon>Euteleostomi</taxon>
        <taxon>Mammalia</taxon>
        <taxon>Eutheria</taxon>
        <taxon>Laurasiatheria</taxon>
        <taxon>Carnivora</taxon>
        <taxon>Caniformia</taxon>
        <taxon>Canidae</taxon>
        <taxon>Nyctereutes</taxon>
    </lineage>
</organism>
<dbReference type="InterPro" id="IPR043504">
    <property type="entry name" value="Peptidase_S1_PA_chymotrypsin"/>
</dbReference>
<dbReference type="PROSITE" id="PS00134">
    <property type="entry name" value="TRYPSIN_HIS"/>
    <property type="match status" value="1"/>
</dbReference>
<keyword evidence="5" id="KW-1015">Disulfide bond</keyword>
<evidence type="ECO:0000313" key="8">
    <source>
        <dbReference type="Proteomes" id="UP000645828"/>
    </source>
</evidence>
<keyword evidence="2" id="KW-0732">Signal</keyword>
<dbReference type="InterPro" id="IPR009003">
    <property type="entry name" value="Peptidase_S1_PA"/>
</dbReference>
<dbReference type="InterPro" id="IPR018114">
    <property type="entry name" value="TRYPSIN_HIS"/>
</dbReference>
<dbReference type="PANTHER" id="PTHR24252:SF7">
    <property type="entry name" value="HYALIN"/>
    <property type="match status" value="1"/>
</dbReference>
<sequence>MLLLFLQLLKEDLHFFEKKKNDCGRPEPSARIMGGSDAQPGSWPWQVSLHQSGSHICGGSLIAPSWVLSAAHCFVTNGTLEPATEWSVLLGARSQAAAPGGAHVRAVAAILVPRNYSGVDRGADLALLRLASPATLGPAVRPVCLPRASHRFAHGTTCWATGWGDIQEMGSSQGGWGCSWDHQVSHGLSRQ</sequence>
<dbReference type="AlphaFoldDB" id="A0A811Z571"/>
<dbReference type="GO" id="GO:0006508">
    <property type="term" value="P:proteolysis"/>
    <property type="evidence" value="ECO:0007669"/>
    <property type="project" value="UniProtKB-KW"/>
</dbReference>
<feature type="domain" description="Peptidase S1" evidence="6">
    <location>
        <begin position="32"/>
        <end position="164"/>
    </location>
</feature>
<evidence type="ECO:0000256" key="4">
    <source>
        <dbReference type="ARBA" id="ARBA00022825"/>
    </source>
</evidence>
<keyword evidence="3" id="KW-0378">Hydrolase</keyword>